<accession>A0A183ECW0</accession>
<dbReference type="Proteomes" id="UP000271098">
    <property type="component" value="Unassembled WGS sequence"/>
</dbReference>
<dbReference type="OrthoDB" id="5864015at2759"/>
<sequence length="179" mass="20926">MVGSNQDVIRGSSVVPKATPEYFISAGQVKLPRLELKPFDRDIEHWNEFWSEFQNAVDQQSIPKVQKLNYLLNCLEGKAAQEVQGYLVTPKNYDIVKEILYRRFGDRTVLLRTFYAGLKSIRKDHDLRNTRKAETWKTDTTIEMTIEEKLPDGLLRKFTKQRKMIQLGALTSLLDYWNK</sequence>
<reference evidence="3" key="1">
    <citation type="submission" date="2016-06" db="UniProtKB">
        <authorList>
            <consortium name="WormBaseParasite"/>
        </authorList>
    </citation>
    <scope>IDENTIFICATION</scope>
</reference>
<organism evidence="3">
    <name type="scientific">Gongylonema pulchrum</name>
    <dbReference type="NCBI Taxonomy" id="637853"/>
    <lineage>
        <taxon>Eukaryota</taxon>
        <taxon>Metazoa</taxon>
        <taxon>Ecdysozoa</taxon>
        <taxon>Nematoda</taxon>
        <taxon>Chromadorea</taxon>
        <taxon>Rhabditida</taxon>
        <taxon>Spirurina</taxon>
        <taxon>Spiruromorpha</taxon>
        <taxon>Spiruroidea</taxon>
        <taxon>Gongylonematidae</taxon>
        <taxon>Gongylonema</taxon>
    </lineage>
</organism>
<gene>
    <name evidence="1" type="ORF">GPUH_LOCUS18801</name>
</gene>
<evidence type="ECO:0000313" key="2">
    <source>
        <dbReference type="Proteomes" id="UP000271098"/>
    </source>
</evidence>
<dbReference type="AlphaFoldDB" id="A0A183ECW0"/>
<dbReference type="Pfam" id="PF03564">
    <property type="entry name" value="DUF1759"/>
    <property type="match status" value="1"/>
</dbReference>
<proteinExistence type="predicted"/>
<evidence type="ECO:0000313" key="1">
    <source>
        <dbReference type="EMBL" id="VDN32482.1"/>
    </source>
</evidence>
<reference evidence="1 2" key="2">
    <citation type="submission" date="2018-11" db="EMBL/GenBank/DDBJ databases">
        <authorList>
            <consortium name="Pathogen Informatics"/>
        </authorList>
    </citation>
    <scope>NUCLEOTIDE SEQUENCE [LARGE SCALE GENOMIC DNA]</scope>
</reference>
<keyword evidence="2" id="KW-1185">Reference proteome</keyword>
<dbReference type="EMBL" id="UYRT01087365">
    <property type="protein sequence ID" value="VDN32482.1"/>
    <property type="molecule type" value="Genomic_DNA"/>
</dbReference>
<name>A0A183ECW0_9BILA</name>
<evidence type="ECO:0000313" key="3">
    <source>
        <dbReference type="WBParaSite" id="GPUH_0001882601-mRNA-1"/>
    </source>
</evidence>
<dbReference type="PANTHER" id="PTHR22954:SF3">
    <property type="entry name" value="PROTEIN CBG08539"/>
    <property type="match status" value="1"/>
</dbReference>
<protein>
    <submittedName>
        <fullName evidence="1 3">Uncharacterized protein</fullName>
    </submittedName>
</protein>
<dbReference type="PANTHER" id="PTHR22954">
    <property type="entry name" value="RETROVIRAL PROTEASE-RELATED"/>
    <property type="match status" value="1"/>
</dbReference>
<dbReference type="WBParaSite" id="GPUH_0001882601-mRNA-1">
    <property type="protein sequence ID" value="GPUH_0001882601-mRNA-1"/>
    <property type="gene ID" value="GPUH_0001882601"/>
</dbReference>
<dbReference type="InterPro" id="IPR005312">
    <property type="entry name" value="DUF1759"/>
</dbReference>